<dbReference type="SUPFAM" id="SSF52540">
    <property type="entry name" value="P-loop containing nucleoside triphosphate hydrolases"/>
    <property type="match status" value="2"/>
</dbReference>
<dbReference type="PROSITE" id="PS00211">
    <property type="entry name" value="ABC_TRANSPORTER_1"/>
    <property type="match status" value="1"/>
</dbReference>
<evidence type="ECO:0000256" key="8">
    <source>
        <dbReference type="ARBA" id="ARBA00022989"/>
    </source>
</evidence>
<evidence type="ECO:0000256" key="5">
    <source>
        <dbReference type="ARBA" id="ARBA00022737"/>
    </source>
</evidence>
<evidence type="ECO:0000256" key="1">
    <source>
        <dbReference type="ARBA" id="ARBA00004141"/>
    </source>
</evidence>
<feature type="transmembrane region" description="Helical" evidence="11">
    <location>
        <begin position="2423"/>
        <end position="2444"/>
    </location>
</feature>
<dbReference type="PANTHER" id="PTHR19229">
    <property type="entry name" value="ATP-BINDING CASSETTE TRANSPORTER SUBFAMILY A ABCA"/>
    <property type="match status" value="1"/>
</dbReference>
<accession>A0A8S4PN28</accession>
<dbReference type="InterPro" id="IPR027417">
    <property type="entry name" value="P-loop_NTPase"/>
</dbReference>
<dbReference type="PANTHER" id="PTHR19229:SF36">
    <property type="entry name" value="ATP-BINDING CASSETTE SUB-FAMILY A MEMBER 2"/>
    <property type="match status" value="1"/>
</dbReference>
<dbReference type="Gene3D" id="3.40.50.300">
    <property type="entry name" value="P-loop containing nucleotide triphosphate hydrolases"/>
    <property type="match status" value="2"/>
</dbReference>
<feature type="compositionally biased region" description="Low complexity" evidence="10">
    <location>
        <begin position="2937"/>
        <end position="2953"/>
    </location>
</feature>
<keyword evidence="14" id="KW-1185">Reference proteome</keyword>
<feature type="region of interest" description="Disordered" evidence="10">
    <location>
        <begin position="2926"/>
        <end position="3014"/>
    </location>
</feature>
<dbReference type="PROSITE" id="PS50893">
    <property type="entry name" value="ABC_TRANSPORTER_2"/>
    <property type="match status" value="2"/>
</dbReference>
<keyword evidence="9 11" id="KW-0472">Membrane</keyword>
<dbReference type="Pfam" id="PF00005">
    <property type="entry name" value="ABC_tran"/>
    <property type="match status" value="2"/>
</dbReference>
<evidence type="ECO:0000256" key="2">
    <source>
        <dbReference type="ARBA" id="ARBA00008869"/>
    </source>
</evidence>
<feature type="transmembrane region" description="Helical" evidence="11">
    <location>
        <begin position="2355"/>
        <end position="2375"/>
    </location>
</feature>
<dbReference type="FunFam" id="3.40.50.300:FF:000298">
    <property type="entry name" value="ATP-binding cassette sub-family A member 12"/>
    <property type="match status" value="1"/>
</dbReference>
<feature type="transmembrane region" description="Helical" evidence="11">
    <location>
        <begin position="1441"/>
        <end position="1463"/>
    </location>
</feature>
<feature type="transmembrane region" description="Helical" evidence="11">
    <location>
        <begin position="1332"/>
        <end position="1355"/>
    </location>
</feature>
<keyword evidence="5" id="KW-0677">Repeat</keyword>
<dbReference type="GO" id="GO:0005319">
    <property type="term" value="F:lipid transporter activity"/>
    <property type="evidence" value="ECO:0007669"/>
    <property type="project" value="TreeGrafter"/>
</dbReference>
<dbReference type="GO" id="GO:0140359">
    <property type="term" value="F:ABC-type transporter activity"/>
    <property type="evidence" value="ECO:0007669"/>
    <property type="project" value="InterPro"/>
</dbReference>
<comment type="caution">
    <text evidence="13">The sequence shown here is derived from an EMBL/GenBank/DDBJ whole genome shotgun (WGS) entry which is preliminary data.</text>
</comment>
<evidence type="ECO:0000256" key="9">
    <source>
        <dbReference type="ARBA" id="ARBA00023136"/>
    </source>
</evidence>
<dbReference type="InterPro" id="IPR026082">
    <property type="entry name" value="ABCA"/>
</dbReference>
<evidence type="ECO:0000256" key="10">
    <source>
        <dbReference type="SAM" id="MobiDB-lite"/>
    </source>
</evidence>
<dbReference type="GO" id="GO:0016887">
    <property type="term" value="F:ATP hydrolysis activity"/>
    <property type="evidence" value="ECO:0007669"/>
    <property type="project" value="InterPro"/>
</dbReference>
<feature type="transmembrane region" description="Helical" evidence="11">
    <location>
        <begin position="2276"/>
        <end position="2296"/>
    </location>
</feature>
<reference evidence="13" key="1">
    <citation type="submission" date="2022-03" db="EMBL/GenBank/DDBJ databases">
        <authorList>
            <person name="Martin C."/>
        </authorList>
    </citation>
    <scope>NUCLEOTIDE SEQUENCE</scope>
</reference>
<dbReference type="EMBL" id="CAIIXF020000009">
    <property type="protein sequence ID" value="CAH1795290.1"/>
    <property type="molecule type" value="Genomic_DNA"/>
</dbReference>
<proteinExistence type="inferred from homology"/>
<feature type="transmembrane region" description="Helical" evidence="11">
    <location>
        <begin position="1514"/>
        <end position="1535"/>
    </location>
</feature>
<keyword evidence="4 11" id="KW-0812">Transmembrane</keyword>
<evidence type="ECO:0000256" key="4">
    <source>
        <dbReference type="ARBA" id="ARBA00022692"/>
    </source>
</evidence>
<dbReference type="OrthoDB" id="10255969at2759"/>
<feature type="transmembrane region" description="Helical" evidence="11">
    <location>
        <begin position="2465"/>
        <end position="2491"/>
    </location>
</feature>
<comment type="similarity">
    <text evidence="2">Belongs to the ABC transporter superfamily. ABCA family.</text>
</comment>
<evidence type="ECO:0000256" key="3">
    <source>
        <dbReference type="ARBA" id="ARBA00022448"/>
    </source>
</evidence>
<evidence type="ECO:0000256" key="11">
    <source>
        <dbReference type="SAM" id="Phobius"/>
    </source>
</evidence>
<dbReference type="Pfam" id="PF23321">
    <property type="entry name" value="R1_ABCA1"/>
    <property type="match status" value="1"/>
</dbReference>
<evidence type="ECO:0000256" key="7">
    <source>
        <dbReference type="ARBA" id="ARBA00022840"/>
    </source>
</evidence>
<organism evidence="13 14">
    <name type="scientific">Owenia fusiformis</name>
    <name type="common">Polychaete worm</name>
    <dbReference type="NCBI Taxonomy" id="6347"/>
    <lineage>
        <taxon>Eukaryota</taxon>
        <taxon>Metazoa</taxon>
        <taxon>Spiralia</taxon>
        <taxon>Lophotrochozoa</taxon>
        <taxon>Annelida</taxon>
        <taxon>Polychaeta</taxon>
        <taxon>Sedentaria</taxon>
        <taxon>Canalipalpata</taxon>
        <taxon>Sabellida</taxon>
        <taxon>Oweniida</taxon>
        <taxon>Oweniidae</taxon>
        <taxon>Owenia</taxon>
    </lineage>
</organism>
<feature type="transmembrane region" description="Helical" evidence="11">
    <location>
        <begin position="2021"/>
        <end position="2042"/>
    </location>
</feature>
<dbReference type="GO" id="GO:0016020">
    <property type="term" value="C:membrane"/>
    <property type="evidence" value="ECO:0007669"/>
    <property type="project" value="UniProtKB-SubCell"/>
</dbReference>
<dbReference type="FunFam" id="3.40.50.300:FF:000327">
    <property type="entry name" value="ATP-binding cassette sub-family A member 3"/>
    <property type="match status" value="1"/>
</dbReference>
<dbReference type="InterPro" id="IPR003593">
    <property type="entry name" value="AAA+_ATPase"/>
</dbReference>
<feature type="domain" description="ABC transporter" evidence="12">
    <location>
        <begin position="1607"/>
        <end position="1837"/>
    </location>
</feature>
<dbReference type="InterPro" id="IPR013525">
    <property type="entry name" value="ABC2_TM"/>
</dbReference>
<sequence length="3014" mass="335586">MMLDDGVTLDAWARDNSAVAQFYDNLIQDLSTNQTFKLLRDILKPQLDNLASRTELQGALCNVSALTEILSDANMAGLVSTAVCGQTADWFKLLLDNGVPMSSLQDILNKLYVYLYATLGETERPARANVNFEDLASNVDKFIKMLTGQGIPEGFIPGTNVTYLEQLFSQFGSALEKGAFDIASGVMTLIDGVIGGDEVWKAIKDNLHQQSVYMKFVNSYLNKLEVEGGLVNISSIIPDDTSLVKLLNSILSAEGAAQMLAAGVQPDQFIQLLNHKNWQAIVCDKGRFDQTFVFPLGTDADKELIRVGLCDSATSNSSTIISDIVKLFNFDELLMQTIAGTAPSDPDRVIPDYFKQLKQFWANIDVLLSITGVTSTNLADTWAKLYNFAAGLGELESDNFVGMCDIILPLAQSETWYKTYIKPYLSQVILATEIANQQLELLPEIERLFCDIETLNLTGFYYRLEDMGLLETINKIVNETINSTVIPEDKTCSRIMRLQYDLMVVTNRTQYELEGFGDRVGKCVLSTTLANLTIVRDLDELLFLANEINGLMSNEAIQNLFRMDLLSLAPTINSLLEGLLQQRQVWLKLEDVLKGDANLEQTLLDVASLSPDLISAILKSTINLDLLSIINNTADDLKAILCNSSKLEEYVRLPPGLQSDVTSEAFNNAFCKSNNATLVNDLTQAIDVGRLAFQWAIANREGFLDPNWLKNLTTELSMAFNWFRSVPQLQNFIDDLTSGRLEDVLPEFQKFLLQNDPSVFYSSVEMVLQLLSEGTSSSDPTASKVFHDLKVIANAARALQTVQTYMPVTVRMEDLLKSRDAVRDYLMNTLGISRNTTEALLTASVSYAELMNTTGDTFTDTFCKPDQLGQLFIFDDAAVNVTDISGQLCALNQTQMSGLLDFVLQEANIGTMLQQMLTLSPDKILAKANLTQQEVTNLVTNLTESLSEVRTDLNSLVSSFKNLSQVADISNIASISAGQIGFSDSESLKSMSQMLCGTEDALAFTDDFGLSGDFGINDQRAIKTENGEAVADISQFSEKQKKELASFSSQYCKDMFINIQTSDIGSIIWTYIKPLIRGKIPFSPNNKLTRAIMNEANHTFTEIVQLQEFAYSILNGTDGLYQLVNSSDSLKKLQASNSPIIDSVVSGMPDTGDLMASLDSFTGYTTEDVDTMVTLAQLMLDVTECIELDRFEGFDTEEEMEKRAQELNSDKSMLASVVFLNVDDDATGRRRRQADTTGDGIPKHIQYKIRMDIENVHVTNRLRDLQYVPGPKDDFATDMRYMRGFVQLQDMIDTAIINIHTGRNNSAPVVNLQQFPYPCYEDDFFLSISGTYLLPLMLCLSWLIIVGSAVRQIVYDKELGFEETMKVMGLNTGINWFSWFASTYIWMLILSAIIVLILHFGNILRHSDPFIIFLMMADFSLATLMLAYLVSVFFHRTNIAALTAIIVYLISYLPFVVMSTLSLHLEFWARTLACLCATSALSFGGKIISHLELEGRGLQWDTMYIDYGNPGFNVSWTLIMMLIDAAIYGFLGWYIRNVFPGKYGMPQPWYFPFSPRYWGCCLGTSGSSRGNRYKTNMFKNYGFDGDGEKDPSNWMNEREPQDLPIGIELIELRKKFKKNVAVNKLSARFYEGQITAVLGHNGAGKTTTINMLTGIFPPSSGSANIYGRDIRTDFGKIRQSLGVCPQHDVLFDYMSVEEHLKFYATLKSGKPWYKVHQEVLDMIEAMGLEEMKSVKAKHLSGGMRRRLSVGIAFIGGSKTVILDEPTSGVDPAARRSIWDLIVKNREGRTILISTHHLDEADILGDRVAIIHQGQLVCIGSPMFLKAQFGSGYHLSLSKAGSNECNSDEVLEFIKQYVNEAFLQEEVGTELTYILPVDKGQTVSFERFFTALSKRAEGLRIASYGVSDTTLEEVFLKVTKCSEYGIPLDVEKIRQWHPKELDERMTEGGSIHSSQGSSSGASGSKRDITSRPSSVSGATSASNTQLTTTGRLGSDKKKISKTQQISALFYKRALHTLRDWKTYISMILLPICFMAMAVGFSLIKPIPTNQPSLIMTPSIMKDTNFFMRHDNPTDFNKDLLNTLMSDPGLGTVCMDNMGELHDEYCVEREMKWEREEGYLPDCFCQDATYICSASDQQAHPMYTSLNTSTTVYDLDGYNVNEYLLKTQKDFIIRKYLDMRSSSSNLSESRYGGLTFGNPLSDAVSDQTSTVWFSNEAFHALPAYFNGMSNAILRGMVGQMNTNDASEYGITTFNHPLSLTEEQLSADSLLSKAADTGISLTIICAFSFVPAGFVIYLVTERVRQEKHLQFINGVGPFMYWTVAIVWDMTIFLIPVGLAVIIMLIFNINTYVANLNLAAHAVLLYLFGWGTIPLMYLLSRAFKDNTTAYMALFCLNMFIGILTALCVFMLSMFQGRDPMIKAAYEVMQYVLLIFPQYCLGAGLVDLTKNQLIADIFIRFDTDRYVNPFSFDMIGWHLVALGIEGLVFFIINLLIEVRSSCCMPSGRGMSAKPNHKEDDDVGLERQRVVTGDTNDDVLIMKNLSKTYKNGFNRIHAVNKLCFSVRRGECFGLLGVNGAGKTTTFKMVTGATSPTSGDTYLQGVKTTNNMDNLNNEIGYCPQFDACDPLLTGKEMLNYVAALVGIPDKERKQIVESAINRLSLRKYQNIVVKNYSGGTKRKLSVAMALIGEPAAILLDEPTTGMDPGTKRLVWNNILKAVKSGRSVMLTSHSMAECDALCTRVAIMVNGQFVCMGSPQHLKNKFGEGYTVTLRVENKALDDIHRTIEDFKRLFPGAQLKDHHYTMLQFNVPVSSNSLAQLFGTLEEEKNNIGVEDYSVSQTSLEQVFVNFAKRQGDGTQDDDLEGIEIELDPPGHPQGFINNTYNRDVVLPEENPEKADPLYAEVRKERVNRTASDPIDDSQFEPVVTVDNTIGGASPRSISPSVTTGGPSTSAAGSVDPDYDNVTINSTNTGGQKERAVENYYDNAPEKTTNQRSPSPPYPENWPKKDRPEHTTVINL</sequence>
<feature type="transmembrane region" description="Helical" evidence="11">
    <location>
        <begin position="2317"/>
        <end position="2343"/>
    </location>
</feature>
<dbReference type="Pfam" id="PF12698">
    <property type="entry name" value="ABC2_membrane_3"/>
    <property type="match status" value="2"/>
</dbReference>
<dbReference type="InterPro" id="IPR056264">
    <property type="entry name" value="R2_ABCA1-4-like"/>
</dbReference>
<comment type="subcellular location">
    <subcellularLocation>
        <location evidence="1">Membrane</location>
        <topology evidence="1">Multi-pass membrane protein</topology>
    </subcellularLocation>
</comment>
<name>A0A8S4PN28_OWEFU</name>
<evidence type="ECO:0000259" key="12">
    <source>
        <dbReference type="PROSITE" id="PS50893"/>
    </source>
</evidence>
<evidence type="ECO:0000313" key="13">
    <source>
        <dbReference type="EMBL" id="CAH1795290.1"/>
    </source>
</evidence>
<feature type="compositionally biased region" description="Low complexity" evidence="10">
    <location>
        <begin position="1947"/>
        <end position="1962"/>
    </location>
</feature>
<evidence type="ECO:0000313" key="14">
    <source>
        <dbReference type="Proteomes" id="UP000749559"/>
    </source>
</evidence>
<keyword evidence="3" id="KW-0813">Transport</keyword>
<gene>
    <name evidence="13" type="ORF">OFUS_LOCUS19852</name>
</gene>
<feature type="transmembrane region" description="Helical" evidence="11">
    <location>
        <begin position="1376"/>
        <end position="1398"/>
    </location>
</feature>
<keyword evidence="7" id="KW-0067">ATP-binding</keyword>
<protein>
    <recommendedName>
        <fullName evidence="12">ABC transporter domain-containing protein</fullName>
    </recommendedName>
</protein>
<dbReference type="CDD" id="cd03263">
    <property type="entry name" value="ABC_subfamily_A"/>
    <property type="match status" value="2"/>
</dbReference>
<feature type="domain" description="ABC transporter" evidence="12">
    <location>
        <begin position="2534"/>
        <end position="2768"/>
    </location>
</feature>
<feature type="compositionally biased region" description="Polar residues" evidence="10">
    <location>
        <begin position="2960"/>
        <end position="2969"/>
    </location>
</feature>
<feature type="transmembrane region" description="Helical" evidence="11">
    <location>
        <begin position="2387"/>
        <end position="2411"/>
    </location>
</feature>
<keyword evidence="8 11" id="KW-1133">Transmembrane helix</keyword>
<evidence type="ECO:0000256" key="6">
    <source>
        <dbReference type="ARBA" id="ARBA00022741"/>
    </source>
</evidence>
<dbReference type="GO" id="GO:0005524">
    <property type="term" value="F:ATP binding"/>
    <property type="evidence" value="ECO:0007669"/>
    <property type="project" value="UniProtKB-KW"/>
</dbReference>
<dbReference type="InterPro" id="IPR017871">
    <property type="entry name" value="ABC_transporter-like_CS"/>
</dbReference>
<feature type="compositionally biased region" description="Polar residues" evidence="10">
    <location>
        <begin position="1969"/>
        <end position="1990"/>
    </location>
</feature>
<feature type="region of interest" description="Disordered" evidence="10">
    <location>
        <begin position="1943"/>
        <end position="1994"/>
    </location>
</feature>
<dbReference type="Proteomes" id="UP000749559">
    <property type="component" value="Unassembled WGS sequence"/>
</dbReference>
<dbReference type="InterPro" id="IPR003439">
    <property type="entry name" value="ABC_transporter-like_ATP-bd"/>
</dbReference>
<dbReference type="SMART" id="SM00382">
    <property type="entry name" value="AAA"/>
    <property type="match status" value="2"/>
</dbReference>
<feature type="transmembrane region" description="Helical" evidence="11">
    <location>
        <begin position="1410"/>
        <end position="1434"/>
    </location>
</feature>
<keyword evidence="6" id="KW-0547">Nucleotide-binding</keyword>